<dbReference type="SUPFAM" id="SSF57845">
    <property type="entry name" value="B-box zinc-binding domain"/>
    <property type="match status" value="1"/>
</dbReference>
<dbReference type="SMART" id="SM00184">
    <property type="entry name" value="RING"/>
    <property type="match status" value="1"/>
</dbReference>
<dbReference type="CDD" id="cd19762">
    <property type="entry name" value="Bbox2_TRIM7-like"/>
    <property type="match status" value="1"/>
</dbReference>
<dbReference type="InterPro" id="IPR003879">
    <property type="entry name" value="Butyrophylin_SPRY"/>
</dbReference>
<dbReference type="Gene3D" id="2.60.120.920">
    <property type="match status" value="1"/>
</dbReference>
<evidence type="ECO:0000256" key="2">
    <source>
        <dbReference type="ARBA" id="ARBA00022771"/>
    </source>
</evidence>
<dbReference type="AlphaFoldDB" id="A0A7L0JQX2"/>
<comment type="caution">
    <text evidence="8">The sequence shown here is derived from an EMBL/GenBank/DDBJ whole genome shotgun (WGS) entry which is preliminary data.</text>
</comment>
<dbReference type="Proteomes" id="UP000537522">
    <property type="component" value="Unassembled WGS sequence"/>
</dbReference>
<evidence type="ECO:0000256" key="1">
    <source>
        <dbReference type="ARBA" id="ARBA00022723"/>
    </source>
</evidence>
<evidence type="ECO:0000256" key="4">
    <source>
        <dbReference type="PROSITE-ProRule" id="PRU00024"/>
    </source>
</evidence>
<evidence type="ECO:0000313" key="9">
    <source>
        <dbReference type="Proteomes" id="UP000537522"/>
    </source>
</evidence>
<feature type="non-terminal residue" evidence="8">
    <location>
        <position position="1"/>
    </location>
</feature>
<dbReference type="InterPro" id="IPR013320">
    <property type="entry name" value="ConA-like_dom_sf"/>
</dbReference>
<dbReference type="SUPFAM" id="SSF49899">
    <property type="entry name" value="Concanavalin A-like lectins/glucanases"/>
    <property type="match status" value="1"/>
</dbReference>
<dbReference type="GO" id="GO:0016874">
    <property type="term" value="F:ligase activity"/>
    <property type="evidence" value="ECO:0007669"/>
    <property type="project" value="UniProtKB-KW"/>
</dbReference>
<keyword evidence="9" id="KW-1185">Reference proteome</keyword>
<feature type="non-terminal residue" evidence="8">
    <location>
        <position position="508"/>
    </location>
</feature>
<proteinExistence type="predicted"/>
<dbReference type="GO" id="GO:0008270">
    <property type="term" value="F:zinc ion binding"/>
    <property type="evidence" value="ECO:0007669"/>
    <property type="project" value="UniProtKB-KW"/>
</dbReference>
<dbReference type="Pfam" id="PF00643">
    <property type="entry name" value="zf-B_box"/>
    <property type="match status" value="1"/>
</dbReference>
<dbReference type="PROSITE" id="PS00518">
    <property type="entry name" value="ZF_RING_1"/>
    <property type="match status" value="1"/>
</dbReference>
<dbReference type="Pfam" id="PF00622">
    <property type="entry name" value="SPRY"/>
    <property type="match status" value="1"/>
</dbReference>
<dbReference type="Gene3D" id="3.30.40.10">
    <property type="entry name" value="Zinc/RING finger domain, C3HC4 (zinc finger)"/>
    <property type="match status" value="1"/>
</dbReference>
<dbReference type="Pfam" id="PF15227">
    <property type="entry name" value="zf-C3HC4_4"/>
    <property type="match status" value="1"/>
</dbReference>
<dbReference type="InterPro" id="IPR003877">
    <property type="entry name" value="SPRY_dom"/>
</dbReference>
<feature type="domain" description="RING-type" evidence="5">
    <location>
        <begin position="43"/>
        <end position="88"/>
    </location>
</feature>
<dbReference type="InterPro" id="IPR006574">
    <property type="entry name" value="PRY"/>
</dbReference>
<feature type="domain" description="B30.2/SPRY" evidence="7">
    <location>
        <begin position="301"/>
        <end position="492"/>
    </location>
</feature>
<dbReference type="InterPro" id="IPR050143">
    <property type="entry name" value="TRIM/RBCC"/>
</dbReference>
<dbReference type="FunFam" id="2.60.120.920:FF:000004">
    <property type="entry name" value="Butyrophilin subfamily 1 member A1"/>
    <property type="match status" value="1"/>
</dbReference>
<dbReference type="PANTHER" id="PTHR24103">
    <property type="entry name" value="E3 UBIQUITIN-PROTEIN LIGASE TRIM"/>
    <property type="match status" value="1"/>
</dbReference>
<dbReference type="SMART" id="SM00336">
    <property type="entry name" value="BBOX"/>
    <property type="match status" value="1"/>
</dbReference>
<evidence type="ECO:0000259" key="6">
    <source>
        <dbReference type="PROSITE" id="PS50119"/>
    </source>
</evidence>
<evidence type="ECO:0000259" key="5">
    <source>
        <dbReference type="PROSITE" id="PS50089"/>
    </source>
</evidence>
<accession>A0A7L0JQX2</accession>
<sequence length="508" mass="57451">PLAAAALLPVPLPWGAACSRAAGLQTAMALSRALEQLQEEAVCSICLEYMSEPVSIDCGHNFCRGCIAKHCQEKGFWNDAPFFCPQCRAPCHRSSLRPNRQLANIVESIRQLGLGGSMGSGTPLCTQHDECLKLFCEVDEEAICVVCRESQRHRLHTVYPIEEAAQVYKVKLQKSLEHLSKEAEDMKKHEAATKMKTQECKEMVKKKRERIVNEFGKLHRLLADEEKLLLQKLEEEEKQILVMISENLDRLVEQKSLLDKLILEIKEKMHQPAEGLLKVSLCEAVKFQTPKAVPVTLKENYSIPERCLGVRDMLKKFKVDVTLDPETAHLELILSEDHRSVRRGGRKLLLSFFDNPKRFSSAPVVLGVQVFLSGRHYWEVQVGDKPEWGLGLCKEAASRKGNILFSPRNGYWVLRLQNGGNYEALTCPVSHLTPSIRPRCIGIFLDYEAGEISFYNVTDRSHLYTFTDKFSGNLRPLFYLGSFLGGKNAEPLVISWMRDMQGTSCVIF</sequence>
<dbReference type="SMART" id="SM00589">
    <property type="entry name" value="PRY"/>
    <property type="match status" value="1"/>
</dbReference>
<dbReference type="InterPro" id="IPR000315">
    <property type="entry name" value="Znf_B-box"/>
</dbReference>
<evidence type="ECO:0000313" key="8">
    <source>
        <dbReference type="EMBL" id="NXK46788.1"/>
    </source>
</evidence>
<dbReference type="PROSITE" id="PS50188">
    <property type="entry name" value="B302_SPRY"/>
    <property type="match status" value="1"/>
</dbReference>
<gene>
    <name evidence="8" type="primary">Trim39_1</name>
    <name evidence="8" type="ORF">CHATOR_R06169</name>
</gene>
<dbReference type="PROSITE" id="PS50089">
    <property type="entry name" value="ZF_RING_2"/>
    <property type="match status" value="1"/>
</dbReference>
<organism evidence="8 9">
    <name type="scientific">Chauna torquata</name>
    <name type="common">Southern screamer</name>
    <dbReference type="NCBI Taxonomy" id="30388"/>
    <lineage>
        <taxon>Eukaryota</taxon>
        <taxon>Metazoa</taxon>
        <taxon>Chordata</taxon>
        <taxon>Craniata</taxon>
        <taxon>Vertebrata</taxon>
        <taxon>Euteleostomi</taxon>
        <taxon>Archelosauria</taxon>
        <taxon>Archosauria</taxon>
        <taxon>Dinosauria</taxon>
        <taxon>Saurischia</taxon>
        <taxon>Theropoda</taxon>
        <taxon>Coelurosauria</taxon>
        <taxon>Aves</taxon>
        <taxon>Neognathae</taxon>
        <taxon>Galloanserae</taxon>
        <taxon>Anseriformes</taxon>
        <taxon>Anhimidae</taxon>
        <taxon>Chauna</taxon>
    </lineage>
</organism>
<feature type="domain" description="B box-type" evidence="6">
    <location>
        <begin position="120"/>
        <end position="161"/>
    </location>
</feature>
<keyword evidence="2 4" id="KW-0863">Zinc-finger</keyword>
<dbReference type="SUPFAM" id="SSF57850">
    <property type="entry name" value="RING/U-box"/>
    <property type="match status" value="1"/>
</dbReference>
<keyword evidence="8" id="KW-0436">Ligase</keyword>
<dbReference type="InterPro" id="IPR043136">
    <property type="entry name" value="B30.2/SPRY_sf"/>
</dbReference>
<dbReference type="InterPro" id="IPR001870">
    <property type="entry name" value="B30.2/SPRY"/>
</dbReference>
<keyword evidence="1" id="KW-0479">Metal-binding</keyword>
<dbReference type="Gene3D" id="3.30.160.60">
    <property type="entry name" value="Classic Zinc Finger"/>
    <property type="match status" value="1"/>
</dbReference>
<keyword evidence="3" id="KW-0862">Zinc</keyword>
<dbReference type="Pfam" id="PF13765">
    <property type="entry name" value="PRY"/>
    <property type="match status" value="1"/>
</dbReference>
<dbReference type="InterPro" id="IPR013083">
    <property type="entry name" value="Znf_RING/FYVE/PHD"/>
</dbReference>
<dbReference type="PROSITE" id="PS50119">
    <property type="entry name" value="ZF_BBOX"/>
    <property type="match status" value="1"/>
</dbReference>
<name>A0A7L0JQX2_CHATO</name>
<dbReference type="PRINTS" id="PR01407">
    <property type="entry name" value="BUTYPHLNCDUF"/>
</dbReference>
<reference evidence="8 9" key="1">
    <citation type="submission" date="2019-09" db="EMBL/GenBank/DDBJ databases">
        <title>Bird 10,000 Genomes (B10K) Project - Family phase.</title>
        <authorList>
            <person name="Zhang G."/>
        </authorList>
    </citation>
    <scope>NUCLEOTIDE SEQUENCE [LARGE SCALE GENOMIC DNA]</scope>
    <source>
        <strain evidence="8">B10K-DU-011-36</strain>
        <tissue evidence="8">Muscle</tissue>
    </source>
</reference>
<protein>
    <submittedName>
        <fullName evidence="8">TRI39 ligase</fullName>
    </submittedName>
</protein>
<dbReference type="InterPro" id="IPR017907">
    <property type="entry name" value="Znf_RING_CS"/>
</dbReference>
<evidence type="ECO:0000256" key="3">
    <source>
        <dbReference type="ARBA" id="ARBA00022833"/>
    </source>
</evidence>
<dbReference type="SMART" id="SM00449">
    <property type="entry name" value="SPRY"/>
    <property type="match status" value="1"/>
</dbReference>
<dbReference type="InterPro" id="IPR001841">
    <property type="entry name" value="Znf_RING"/>
</dbReference>
<evidence type="ECO:0000259" key="7">
    <source>
        <dbReference type="PROSITE" id="PS50188"/>
    </source>
</evidence>
<dbReference type="EMBL" id="VXAL01004295">
    <property type="protein sequence ID" value="NXK46788.1"/>
    <property type="molecule type" value="Genomic_DNA"/>
</dbReference>